<evidence type="ECO:0000256" key="1">
    <source>
        <dbReference type="ARBA" id="ARBA00009764"/>
    </source>
</evidence>
<evidence type="ECO:0000313" key="9">
    <source>
        <dbReference type="Proteomes" id="UP000006844"/>
    </source>
</evidence>
<dbReference type="PANTHER" id="PTHR30288">
    <property type="entry name" value="FLAGELLAR CAP/ASSEMBLY PROTEIN FLID"/>
    <property type="match status" value="1"/>
</dbReference>
<proteinExistence type="inferred from homology"/>
<gene>
    <name evidence="8" type="ordered locus">AciPR4_1048</name>
</gene>
<evidence type="ECO:0000256" key="5">
    <source>
        <dbReference type="RuleBase" id="RU362066"/>
    </source>
</evidence>
<dbReference type="eggNOG" id="COG1345">
    <property type="taxonomic scope" value="Bacteria"/>
</dbReference>
<name>E8UWZ2_TERSS</name>
<protein>
    <recommendedName>
        <fullName evidence="5">Flagellar hook-associated protein 2</fullName>
        <shortName evidence="5">HAP2</shortName>
    </recommendedName>
    <alternativeName>
        <fullName evidence="5">Flagellar cap protein</fullName>
    </alternativeName>
</protein>
<comment type="function">
    <text evidence="5">Required for morphogenesis and for the elongation of the flagellar filament by facilitating polymerization of the flagellin monomers at the tip of growing filament. Forms a capping structure, which prevents flagellin subunits (transported through the central channel of the flagellum) from leaking out without polymerization at the distal end.</text>
</comment>
<dbReference type="Pfam" id="PF07195">
    <property type="entry name" value="FliD_C"/>
    <property type="match status" value="1"/>
</dbReference>
<dbReference type="EMBL" id="CP002467">
    <property type="protein sequence ID" value="ADV81879.1"/>
    <property type="molecule type" value="Genomic_DNA"/>
</dbReference>
<keyword evidence="4 5" id="KW-0975">Bacterial flagellum</keyword>
<organism evidence="8 9">
    <name type="scientific">Terriglobus saanensis (strain ATCC BAA-1853 / DSM 23119 / SP1PR4)</name>
    <dbReference type="NCBI Taxonomy" id="401053"/>
    <lineage>
        <taxon>Bacteria</taxon>
        <taxon>Pseudomonadati</taxon>
        <taxon>Acidobacteriota</taxon>
        <taxon>Terriglobia</taxon>
        <taxon>Terriglobales</taxon>
        <taxon>Acidobacteriaceae</taxon>
        <taxon>Terriglobus</taxon>
    </lineage>
</organism>
<dbReference type="GO" id="GO:0007155">
    <property type="term" value="P:cell adhesion"/>
    <property type="evidence" value="ECO:0007669"/>
    <property type="project" value="InterPro"/>
</dbReference>
<keyword evidence="8" id="KW-0282">Flagellum</keyword>
<dbReference type="GO" id="GO:0071973">
    <property type="term" value="P:bacterial-type flagellum-dependent cell motility"/>
    <property type="evidence" value="ECO:0007669"/>
    <property type="project" value="TreeGrafter"/>
</dbReference>
<comment type="subunit">
    <text evidence="2 5">Homopentamer.</text>
</comment>
<dbReference type="PANTHER" id="PTHR30288:SF0">
    <property type="entry name" value="FLAGELLAR HOOK-ASSOCIATED PROTEIN 2"/>
    <property type="match status" value="1"/>
</dbReference>
<feature type="domain" description="Flagellar hook-associated protein 2 C-terminal" evidence="7">
    <location>
        <begin position="214"/>
        <end position="431"/>
    </location>
</feature>
<dbReference type="GO" id="GO:0009424">
    <property type="term" value="C:bacterial-type flagellum hook"/>
    <property type="evidence" value="ECO:0007669"/>
    <property type="project" value="UniProtKB-UniRule"/>
</dbReference>
<comment type="similarity">
    <text evidence="1 5">Belongs to the FliD family.</text>
</comment>
<dbReference type="Proteomes" id="UP000006844">
    <property type="component" value="Chromosome"/>
</dbReference>
<dbReference type="OrthoDB" id="105942at2"/>
<evidence type="ECO:0000259" key="7">
    <source>
        <dbReference type="Pfam" id="PF07195"/>
    </source>
</evidence>
<dbReference type="AlphaFoldDB" id="E8UWZ2"/>
<evidence type="ECO:0000259" key="6">
    <source>
        <dbReference type="Pfam" id="PF02465"/>
    </source>
</evidence>
<reference evidence="8 9" key="1">
    <citation type="journal article" date="2012" name="Stand. Genomic Sci.">
        <title>Complete genome sequence of Terriglobus saanensis type strain SP1PR4(T), an Acidobacteria from tundra soil.</title>
        <authorList>
            <person name="Rawat S.R."/>
            <person name="Mannisto M.K."/>
            <person name="Starovoytov V."/>
            <person name="Goodwin L."/>
            <person name="Nolan M."/>
            <person name="Hauser L."/>
            <person name="Land M."/>
            <person name="Davenport K.W."/>
            <person name="Woyke T."/>
            <person name="Haggblom M.M."/>
        </authorList>
    </citation>
    <scope>NUCLEOTIDE SEQUENCE</scope>
    <source>
        <strain evidence="9">ATCC BAA-1853 / DSM 23119 / SP1PR4</strain>
    </source>
</reference>
<dbReference type="InterPro" id="IPR003481">
    <property type="entry name" value="FliD_N"/>
</dbReference>
<dbReference type="InterPro" id="IPR040026">
    <property type="entry name" value="FliD"/>
</dbReference>
<dbReference type="Pfam" id="PF02465">
    <property type="entry name" value="FliD_N"/>
    <property type="match status" value="1"/>
</dbReference>
<keyword evidence="5" id="KW-0964">Secreted</keyword>
<dbReference type="RefSeq" id="WP_013567612.1">
    <property type="nucleotide sequence ID" value="NC_014963.1"/>
</dbReference>
<dbReference type="InterPro" id="IPR010809">
    <property type="entry name" value="FliD_C"/>
</dbReference>
<evidence type="ECO:0000313" key="8">
    <source>
        <dbReference type="EMBL" id="ADV81879.1"/>
    </source>
</evidence>
<dbReference type="STRING" id="401053.AciPR4_1048"/>
<dbReference type="GO" id="GO:0009421">
    <property type="term" value="C:bacterial-type flagellum filament cap"/>
    <property type="evidence" value="ECO:0007669"/>
    <property type="project" value="InterPro"/>
</dbReference>
<feature type="domain" description="Flagellar hook-associated protein 2 N-terminal" evidence="6">
    <location>
        <begin position="15"/>
        <end position="112"/>
    </location>
</feature>
<keyword evidence="3" id="KW-0175">Coiled coil</keyword>
<evidence type="ECO:0000256" key="2">
    <source>
        <dbReference type="ARBA" id="ARBA00011255"/>
    </source>
</evidence>
<dbReference type="GO" id="GO:0005576">
    <property type="term" value="C:extracellular region"/>
    <property type="evidence" value="ECO:0007669"/>
    <property type="project" value="UniProtKB-SubCell"/>
</dbReference>
<sequence>MSTVGINFGSATSGTGFDVASTVASIMAIQRTPETAWAAQTTALKAQDTALTALGTDLSNLSTALSALTAFDGAMSAKSGASSDTTVATLLSADFTARAGTHILKVGQLAQTSAQNSDPVAATDTLSGTFTFQVGNGKATTITLDSTNNTLAGLAAAINASGAGVTADVVTGTSGSRISLISQTSGVAGNITVSGALTDSTTSSAVNFNVSQAGQDAAFTIDGIDMTSSSNTVSTAIPGVTMQLLSVTPTSDTAGTQIQIVNDTSTVSSALNSFVTAYNQLITDMATQEGKDSTGAAEPLYGSSVLSQIQSQISLALGTASSGSGSMQYLTQLGITTNTDGTLSLDSSQLSSELSSDFNDVTTFFQNVGSFGQSMLTTINGLGTAGANSTIKLALSENSDQETTLADNTSALELRLTSYQASLTTELNTANQILQGIPGQLDEVNQIFDAITGNHNSNN</sequence>
<dbReference type="KEGG" id="tsa:AciPR4_1048"/>
<keyword evidence="8" id="KW-0966">Cell projection</keyword>
<keyword evidence="9" id="KW-1185">Reference proteome</keyword>
<evidence type="ECO:0000256" key="4">
    <source>
        <dbReference type="ARBA" id="ARBA00023143"/>
    </source>
</evidence>
<comment type="subcellular location">
    <subcellularLocation>
        <location evidence="5">Secreted</location>
    </subcellularLocation>
    <subcellularLocation>
        <location evidence="5">Bacterial flagellum</location>
    </subcellularLocation>
</comment>
<keyword evidence="8" id="KW-0969">Cilium</keyword>
<evidence type="ECO:0000256" key="3">
    <source>
        <dbReference type="ARBA" id="ARBA00023054"/>
    </source>
</evidence>
<accession>E8UWZ2</accession>
<dbReference type="HOGENOM" id="CLU_015182_6_1_0"/>